<evidence type="ECO:0000313" key="2">
    <source>
        <dbReference type="Proteomes" id="UP001159363"/>
    </source>
</evidence>
<dbReference type="EMBL" id="JARBHB010000006">
    <property type="protein sequence ID" value="KAJ8882047.1"/>
    <property type="molecule type" value="Genomic_DNA"/>
</dbReference>
<keyword evidence="2" id="KW-1185">Reference proteome</keyword>
<reference evidence="1 2" key="1">
    <citation type="submission" date="2023-02" db="EMBL/GenBank/DDBJ databases">
        <title>LHISI_Scaffold_Assembly.</title>
        <authorList>
            <person name="Stuart O.P."/>
            <person name="Cleave R."/>
            <person name="Magrath M.J.L."/>
            <person name="Mikheyev A.S."/>
        </authorList>
    </citation>
    <scope>NUCLEOTIDE SEQUENCE [LARGE SCALE GENOMIC DNA]</scope>
    <source>
        <strain evidence="1">Daus_M_001</strain>
        <tissue evidence="1">Leg muscle</tissue>
    </source>
</reference>
<protein>
    <submittedName>
        <fullName evidence="1">Uncharacterized protein</fullName>
    </submittedName>
</protein>
<gene>
    <name evidence="1" type="ORF">PR048_018535</name>
</gene>
<sequence length="295" mass="32728">MIQNVMEPRLDELQHDWVTAHTARQSPRVLGQLFPGDLISSWRQPPGRRNHQIPPPANFSFPLGYLKAEFYKHQLRTMLVLRNAMRAEIAQIPPEMAFSRTRLQQCIDSEGHRLTELHSKTNLNFNFQPVGWRGGLAVRVLASHQGEPGPGPARPGHSGFAQVGVVTDYANGQRVFSGVSRFSRSCMPVLLHARPFHTRRPLKTSLAVAAAKLGHRTSLIFAVWKSSEGKFPAQGIAGVPKGVAFNQTANGEILYICVLYPVLLVIETSHDDPQNIPDGSQNALRIDKETAILNT</sequence>
<dbReference type="Proteomes" id="UP001159363">
    <property type="component" value="Chromosome 5"/>
</dbReference>
<accession>A0ABQ9HCJ3</accession>
<organism evidence="1 2">
    <name type="scientific">Dryococelus australis</name>
    <dbReference type="NCBI Taxonomy" id="614101"/>
    <lineage>
        <taxon>Eukaryota</taxon>
        <taxon>Metazoa</taxon>
        <taxon>Ecdysozoa</taxon>
        <taxon>Arthropoda</taxon>
        <taxon>Hexapoda</taxon>
        <taxon>Insecta</taxon>
        <taxon>Pterygota</taxon>
        <taxon>Neoptera</taxon>
        <taxon>Polyneoptera</taxon>
        <taxon>Phasmatodea</taxon>
        <taxon>Verophasmatodea</taxon>
        <taxon>Anareolatae</taxon>
        <taxon>Phasmatidae</taxon>
        <taxon>Eurycanthinae</taxon>
        <taxon>Dryococelus</taxon>
    </lineage>
</organism>
<evidence type="ECO:0000313" key="1">
    <source>
        <dbReference type="EMBL" id="KAJ8882047.1"/>
    </source>
</evidence>
<comment type="caution">
    <text evidence="1">The sequence shown here is derived from an EMBL/GenBank/DDBJ whole genome shotgun (WGS) entry which is preliminary data.</text>
</comment>
<proteinExistence type="predicted"/>
<name>A0ABQ9HCJ3_9NEOP</name>